<keyword evidence="3" id="KW-1185">Reference proteome</keyword>
<organism evidence="2 3">
    <name type="scientific">Neurospora tetraspora</name>
    <dbReference type="NCBI Taxonomy" id="94610"/>
    <lineage>
        <taxon>Eukaryota</taxon>
        <taxon>Fungi</taxon>
        <taxon>Dikarya</taxon>
        <taxon>Ascomycota</taxon>
        <taxon>Pezizomycotina</taxon>
        <taxon>Sordariomycetes</taxon>
        <taxon>Sordariomycetidae</taxon>
        <taxon>Sordariales</taxon>
        <taxon>Sordariaceae</taxon>
        <taxon>Neurospora</taxon>
    </lineage>
</organism>
<evidence type="ECO:0000313" key="2">
    <source>
        <dbReference type="EMBL" id="KAK3334666.1"/>
    </source>
</evidence>
<dbReference type="EMBL" id="JAUEPP010000010">
    <property type="protein sequence ID" value="KAK3334666.1"/>
    <property type="molecule type" value="Genomic_DNA"/>
</dbReference>
<dbReference type="AlphaFoldDB" id="A0AAE0MJ92"/>
<sequence>MSSSSASSKSTNSSVSNTDPANTSPDDREESSNESDDEGNSVVKSPGEKAAIDDIWFQVLWILKLGSDDIEYLQAEVGKLLGTSPHWHETVFSIPTKGKEGRRMISLRKCKARLRNHVAVYNMVAAAEALRNADDDTLQCLFENRLEPLEWVREWLELSDLVFRRIVDADSQKRGVGKEEDTRQIFKKIFDEKKVFRTPKEPSYSGIDEYKHRSQGHKITKNKKKVIDEWRYPGWLKGKWPPHRLILRFYTGSHLITMNALYLE</sequence>
<dbReference type="Proteomes" id="UP001278500">
    <property type="component" value="Unassembled WGS sequence"/>
</dbReference>
<gene>
    <name evidence="2" type="ORF">B0H65DRAFT_446931</name>
</gene>
<accession>A0AAE0MJ92</accession>
<dbReference type="GeneID" id="87862986"/>
<dbReference type="RefSeq" id="XP_062676832.1">
    <property type="nucleotide sequence ID" value="XM_062825832.1"/>
</dbReference>
<feature type="region of interest" description="Disordered" evidence="1">
    <location>
        <begin position="1"/>
        <end position="45"/>
    </location>
</feature>
<name>A0AAE0MJ92_9PEZI</name>
<proteinExistence type="predicted"/>
<evidence type="ECO:0000256" key="1">
    <source>
        <dbReference type="SAM" id="MobiDB-lite"/>
    </source>
</evidence>
<comment type="caution">
    <text evidence="2">The sequence shown here is derived from an EMBL/GenBank/DDBJ whole genome shotgun (WGS) entry which is preliminary data.</text>
</comment>
<reference evidence="2" key="1">
    <citation type="journal article" date="2023" name="Mol. Phylogenet. Evol.">
        <title>Genome-scale phylogeny and comparative genomics of the fungal order Sordariales.</title>
        <authorList>
            <person name="Hensen N."/>
            <person name="Bonometti L."/>
            <person name="Westerberg I."/>
            <person name="Brannstrom I.O."/>
            <person name="Guillou S."/>
            <person name="Cros-Aarteil S."/>
            <person name="Calhoun S."/>
            <person name="Haridas S."/>
            <person name="Kuo A."/>
            <person name="Mondo S."/>
            <person name="Pangilinan J."/>
            <person name="Riley R."/>
            <person name="LaButti K."/>
            <person name="Andreopoulos B."/>
            <person name="Lipzen A."/>
            <person name="Chen C."/>
            <person name="Yan M."/>
            <person name="Daum C."/>
            <person name="Ng V."/>
            <person name="Clum A."/>
            <person name="Steindorff A."/>
            <person name="Ohm R.A."/>
            <person name="Martin F."/>
            <person name="Silar P."/>
            <person name="Natvig D.O."/>
            <person name="Lalanne C."/>
            <person name="Gautier V."/>
            <person name="Ament-Velasquez S.L."/>
            <person name="Kruys A."/>
            <person name="Hutchinson M.I."/>
            <person name="Powell A.J."/>
            <person name="Barry K."/>
            <person name="Miller A.N."/>
            <person name="Grigoriev I.V."/>
            <person name="Debuchy R."/>
            <person name="Gladieux P."/>
            <person name="Hiltunen Thoren M."/>
            <person name="Johannesson H."/>
        </authorList>
    </citation>
    <scope>NUCLEOTIDE SEQUENCE</scope>
    <source>
        <strain evidence="2">CBS 560.94</strain>
    </source>
</reference>
<feature type="compositionally biased region" description="Acidic residues" evidence="1">
    <location>
        <begin position="27"/>
        <end position="39"/>
    </location>
</feature>
<reference evidence="2" key="2">
    <citation type="submission" date="2023-06" db="EMBL/GenBank/DDBJ databases">
        <authorList>
            <consortium name="Lawrence Berkeley National Laboratory"/>
            <person name="Haridas S."/>
            <person name="Hensen N."/>
            <person name="Bonometti L."/>
            <person name="Westerberg I."/>
            <person name="Brannstrom I.O."/>
            <person name="Guillou S."/>
            <person name="Cros-Aarteil S."/>
            <person name="Calhoun S."/>
            <person name="Kuo A."/>
            <person name="Mondo S."/>
            <person name="Pangilinan J."/>
            <person name="Riley R."/>
            <person name="Labutti K."/>
            <person name="Andreopoulos B."/>
            <person name="Lipzen A."/>
            <person name="Chen C."/>
            <person name="Yanf M."/>
            <person name="Daum C."/>
            <person name="Ng V."/>
            <person name="Clum A."/>
            <person name="Steindorff A."/>
            <person name="Ohm R."/>
            <person name="Martin F."/>
            <person name="Silar P."/>
            <person name="Natvig D."/>
            <person name="Lalanne C."/>
            <person name="Gautier V."/>
            <person name="Ament-Velasquez S.L."/>
            <person name="Kruys A."/>
            <person name="Hutchinson M.I."/>
            <person name="Powell A.J."/>
            <person name="Barry K."/>
            <person name="Miller A.N."/>
            <person name="Grigoriev I.V."/>
            <person name="Debuchy R."/>
            <person name="Gladieux P."/>
            <person name="Thoren M.H."/>
            <person name="Johannesson H."/>
        </authorList>
    </citation>
    <scope>NUCLEOTIDE SEQUENCE</scope>
    <source>
        <strain evidence="2">CBS 560.94</strain>
    </source>
</reference>
<evidence type="ECO:0000313" key="3">
    <source>
        <dbReference type="Proteomes" id="UP001278500"/>
    </source>
</evidence>
<feature type="compositionally biased region" description="Low complexity" evidence="1">
    <location>
        <begin position="1"/>
        <end position="16"/>
    </location>
</feature>
<protein>
    <submittedName>
        <fullName evidence="2">Uncharacterized protein</fullName>
    </submittedName>
</protein>